<dbReference type="Pfam" id="PF17384">
    <property type="entry name" value="DUF150_C"/>
    <property type="match status" value="1"/>
</dbReference>
<dbReference type="InterPro" id="IPR028989">
    <property type="entry name" value="RimP_N"/>
</dbReference>
<dbReference type="InterPro" id="IPR028998">
    <property type="entry name" value="RimP_C"/>
</dbReference>
<dbReference type="NCBIfam" id="NF002531">
    <property type="entry name" value="PRK02001.1"/>
    <property type="match status" value="1"/>
</dbReference>
<dbReference type="SUPFAM" id="SSF75420">
    <property type="entry name" value="YhbC-like, N-terminal domain"/>
    <property type="match status" value="1"/>
</dbReference>
<reference evidence="5" key="1">
    <citation type="submission" date="2019-08" db="EMBL/GenBank/DDBJ databases">
        <authorList>
            <person name="Kucharzyk K."/>
            <person name="Murdoch R.W."/>
            <person name="Higgins S."/>
            <person name="Loffler F."/>
        </authorList>
    </citation>
    <scope>NUCLEOTIDE SEQUENCE</scope>
</reference>
<dbReference type="Pfam" id="PF02576">
    <property type="entry name" value="RimP_N"/>
    <property type="match status" value="1"/>
</dbReference>
<evidence type="ECO:0000313" key="5">
    <source>
        <dbReference type="EMBL" id="MPM19144.1"/>
    </source>
</evidence>
<dbReference type="InterPro" id="IPR003728">
    <property type="entry name" value="Ribosome_maturation_RimP"/>
</dbReference>
<keyword evidence="1" id="KW-0963">Cytoplasm</keyword>
<evidence type="ECO:0000256" key="2">
    <source>
        <dbReference type="ARBA" id="ARBA00022517"/>
    </source>
</evidence>
<dbReference type="HAMAP" id="MF_01077">
    <property type="entry name" value="RimP"/>
    <property type="match status" value="1"/>
</dbReference>
<feature type="domain" description="Ribosome maturation factor RimP C-terminal" evidence="4">
    <location>
        <begin position="91"/>
        <end position="162"/>
    </location>
</feature>
<proteinExistence type="inferred from homology"/>
<dbReference type="GO" id="GO:0005829">
    <property type="term" value="C:cytosol"/>
    <property type="evidence" value="ECO:0007669"/>
    <property type="project" value="TreeGrafter"/>
</dbReference>
<dbReference type="GO" id="GO:0006412">
    <property type="term" value="P:translation"/>
    <property type="evidence" value="ECO:0007669"/>
    <property type="project" value="TreeGrafter"/>
</dbReference>
<evidence type="ECO:0000259" key="3">
    <source>
        <dbReference type="Pfam" id="PF02576"/>
    </source>
</evidence>
<dbReference type="EMBL" id="VSSQ01003120">
    <property type="protein sequence ID" value="MPM19144.1"/>
    <property type="molecule type" value="Genomic_DNA"/>
</dbReference>
<accession>A0A644XYM9</accession>
<comment type="caution">
    <text evidence="5">The sequence shown here is derived from an EMBL/GenBank/DDBJ whole genome shotgun (WGS) entry which is preliminary data.</text>
</comment>
<dbReference type="GO" id="GO:0000028">
    <property type="term" value="P:ribosomal small subunit assembly"/>
    <property type="evidence" value="ECO:0007669"/>
    <property type="project" value="TreeGrafter"/>
</dbReference>
<protein>
    <submittedName>
        <fullName evidence="5">Ribosome maturation factor RimP</fullName>
    </submittedName>
</protein>
<evidence type="ECO:0000259" key="4">
    <source>
        <dbReference type="Pfam" id="PF17384"/>
    </source>
</evidence>
<name>A0A644XYM9_9ZZZZ</name>
<gene>
    <name evidence="5" type="primary">rimP_21</name>
    <name evidence="5" type="ORF">SDC9_65562</name>
</gene>
<sequence>MSPYLLNLFQMIAKETISLLTGEYLDKESLFLVDVEVSSDNDIVVTIESPDNVDIRHCAELSRIIEQGLDREKEDFSLTVTSAGLDMPFKVLKQYHKFLGEEVEIILKKGSKFTAKLIAADETSIKVSRTVKVKEEGVKKAVTKEITEIFNLSDLKSTKPFIKFK</sequence>
<evidence type="ECO:0000256" key="1">
    <source>
        <dbReference type="ARBA" id="ARBA00022490"/>
    </source>
</evidence>
<keyword evidence="2" id="KW-0690">Ribosome biogenesis</keyword>
<dbReference type="AlphaFoldDB" id="A0A644XYM9"/>
<dbReference type="PANTHER" id="PTHR33867">
    <property type="entry name" value="RIBOSOME MATURATION FACTOR RIMP"/>
    <property type="match status" value="1"/>
</dbReference>
<organism evidence="5">
    <name type="scientific">bioreactor metagenome</name>
    <dbReference type="NCBI Taxonomy" id="1076179"/>
    <lineage>
        <taxon>unclassified sequences</taxon>
        <taxon>metagenomes</taxon>
        <taxon>ecological metagenomes</taxon>
    </lineage>
</organism>
<dbReference type="PANTHER" id="PTHR33867:SF1">
    <property type="entry name" value="RIBOSOME MATURATION FACTOR RIMP"/>
    <property type="match status" value="1"/>
</dbReference>
<dbReference type="InterPro" id="IPR035956">
    <property type="entry name" value="RimP_N_sf"/>
</dbReference>
<dbReference type="Gene3D" id="3.30.300.70">
    <property type="entry name" value="RimP-like superfamily, N-terminal"/>
    <property type="match status" value="1"/>
</dbReference>
<feature type="domain" description="Ribosome maturation factor RimP N-terminal" evidence="3">
    <location>
        <begin position="26"/>
        <end position="86"/>
    </location>
</feature>